<dbReference type="EMBL" id="AGSI01000004">
    <property type="protein sequence ID" value="EIE25626.1"/>
    <property type="molecule type" value="Genomic_DNA"/>
</dbReference>
<evidence type="ECO:0000259" key="6">
    <source>
        <dbReference type="SMART" id="SM01332"/>
    </source>
</evidence>
<dbReference type="SMART" id="SM01332">
    <property type="entry name" value="Cyclin_C"/>
    <property type="match status" value="1"/>
</dbReference>
<dbReference type="PROSITE" id="PS00292">
    <property type="entry name" value="CYCLINS"/>
    <property type="match status" value="1"/>
</dbReference>
<dbReference type="GeneID" id="17043627"/>
<accession>I0Z4Q7</accession>
<dbReference type="InterPro" id="IPR004367">
    <property type="entry name" value="Cyclin_C-dom"/>
</dbReference>
<dbReference type="InterPro" id="IPR006671">
    <property type="entry name" value="Cyclin_N"/>
</dbReference>
<protein>
    <submittedName>
        <fullName evidence="7">Uncharacterized protein</fullName>
    </submittedName>
</protein>
<dbReference type="Pfam" id="PF00134">
    <property type="entry name" value="Cyclin_N"/>
    <property type="match status" value="1"/>
</dbReference>
<evidence type="ECO:0000256" key="2">
    <source>
        <dbReference type="ARBA" id="ARBA00023127"/>
    </source>
</evidence>
<keyword evidence="1" id="KW-0132">Cell division</keyword>
<gene>
    <name evidence="7" type="ORF">COCSUDRAFT_83633</name>
</gene>
<dbReference type="STRING" id="574566.I0Z4Q7"/>
<evidence type="ECO:0000259" key="5">
    <source>
        <dbReference type="SMART" id="SM00385"/>
    </source>
</evidence>
<dbReference type="KEGG" id="csl:COCSUDRAFT_83633"/>
<keyword evidence="8" id="KW-1185">Reference proteome</keyword>
<dbReference type="Proteomes" id="UP000007264">
    <property type="component" value="Unassembled WGS sequence"/>
</dbReference>
<comment type="caution">
    <text evidence="7">The sequence shown here is derived from an EMBL/GenBank/DDBJ whole genome shotgun (WGS) entry which is preliminary data.</text>
</comment>
<keyword evidence="3" id="KW-0131">Cell cycle</keyword>
<dbReference type="OrthoDB" id="2013528at2759"/>
<proteinExistence type="inferred from homology"/>
<dbReference type="RefSeq" id="XP_005650170.1">
    <property type="nucleotide sequence ID" value="XM_005650113.1"/>
</dbReference>
<dbReference type="eggNOG" id="KOG0654">
    <property type="taxonomic scope" value="Eukaryota"/>
</dbReference>
<dbReference type="InterPro" id="IPR048258">
    <property type="entry name" value="Cyclins_cyclin-box"/>
</dbReference>
<organism evidence="7 8">
    <name type="scientific">Coccomyxa subellipsoidea (strain C-169)</name>
    <name type="common">Green microalga</name>
    <dbReference type="NCBI Taxonomy" id="574566"/>
    <lineage>
        <taxon>Eukaryota</taxon>
        <taxon>Viridiplantae</taxon>
        <taxon>Chlorophyta</taxon>
        <taxon>core chlorophytes</taxon>
        <taxon>Trebouxiophyceae</taxon>
        <taxon>Trebouxiophyceae incertae sedis</taxon>
        <taxon>Coccomyxaceae</taxon>
        <taxon>Coccomyxa</taxon>
        <taxon>Coccomyxa subellipsoidea</taxon>
    </lineage>
</organism>
<evidence type="ECO:0000256" key="1">
    <source>
        <dbReference type="ARBA" id="ARBA00022618"/>
    </source>
</evidence>
<feature type="domain" description="Cyclin-like" evidence="5">
    <location>
        <begin position="156"/>
        <end position="241"/>
    </location>
</feature>
<name>I0Z4Q7_COCSC</name>
<comment type="similarity">
    <text evidence="4">Belongs to the cyclin family.</text>
</comment>
<feature type="domain" description="Cyclin C-terminal" evidence="6">
    <location>
        <begin position="250"/>
        <end position="358"/>
    </location>
</feature>
<dbReference type="GO" id="GO:0051301">
    <property type="term" value="P:cell division"/>
    <property type="evidence" value="ECO:0007669"/>
    <property type="project" value="UniProtKB-KW"/>
</dbReference>
<dbReference type="InterPro" id="IPR039361">
    <property type="entry name" value="Cyclin"/>
</dbReference>
<dbReference type="PANTHER" id="PTHR10177">
    <property type="entry name" value="CYCLINS"/>
    <property type="match status" value="1"/>
</dbReference>
<evidence type="ECO:0000256" key="4">
    <source>
        <dbReference type="RuleBase" id="RU000383"/>
    </source>
</evidence>
<keyword evidence="2 4" id="KW-0195">Cyclin</keyword>
<dbReference type="SMART" id="SM00385">
    <property type="entry name" value="CYCLIN"/>
    <property type="match status" value="1"/>
</dbReference>
<evidence type="ECO:0000313" key="8">
    <source>
        <dbReference type="Proteomes" id="UP000007264"/>
    </source>
</evidence>
<evidence type="ECO:0000313" key="7">
    <source>
        <dbReference type="EMBL" id="EIE25626.1"/>
    </source>
</evidence>
<evidence type="ECO:0000256" key="3">
    <source>
        <dbReference type="ARBA" id="ARBA00023306"/>
    </source>
</evidence>
<dbReference type="AlphaFoldDB" id="I0Z4Q7"/>
<dbReference type="InterPro" id="IPR036915">
    <property type="entry name" value="Cyclin-like_sf"/>
</dbReference>
<reference evidence="7 8" key="1">
    <citation type="journal article" date="2012" name="Genome Biol.">
        <title>The genome of the polar eukaryotic microalga coccomyxa subellipsoidea reveals traits of cold adaptation.</title>
        <authorList>
            <person name="Blanc G."/>
            <person name="Agarkova I."/>
            <person name="Grimwood J."/>
            <person name="Kuo A."/>
            <person name="Brueggeman A."/>
            <person name="Dunigan D."/>
            <person name="Gurnon J."/>
            <person name="Ladunga I."/>
            <person name="Lindquist E."/>
            <person name="Lucas S."/>
            <person name="Pangilinan J."/>
            <person name="Proschold T."/>
            <person name="Salamov A."/>
            <person name="Schmutz J."/>
            <person name="Weeks D."/>
            <person name="Yamada T."/>
            <person name="Claverie J.M."/>
            <person name="Grigoriev I."/>
            <person name="Van Etten J."/>
            <person name="Lomsadze A."/>
            <person name="Borodovsky M."/>
        </authorList>
    </citation>
    <scope>NUCLEOTIDE SEQUENCE [LARGE SCALE GENOMIC DNA]</scope>
    <source>
        <strain evidence="7 8">C-169</strain>
    </source>
</reference>
<dbReference type="SUPFAM" id="SSF47954">
    <property type="entry name" value="Cyclin-like"/>
    <property type="match status" value="2"/>
</dbReference>
<dbReference type="InterPro" id="IPR013763">
    <property type="entry name" value="Cyclin-like_dom"/>
</dbReference>
<dbReference type="FunFam" id="1.10.472.10:FF:000001">
    <property type="entry name" value="G2/mitotic-specific cyclin"/>
    <property type="match status" value="1"/>
</dbReference>
<dbReference type="Gene3D" id="1.10.472.10">
    <property type="entry name" value="Cyclin-like"/>
    <property type="match status" value="2"/>
</dbReference>
<sequence>MAATVAAMLNRQSTNNVAWYACHTAARRYGRAGRRLRGFASIEDDAETPTKRAKDAAETVCSDATEASEWIQSAVTGDDSSSAEGALYDAEGTSLSCCTNADLSCEEVFTPLYSQISLALTEFEAQVRPDPLCLENHCAAQNENYIDNLMRAIAISWLVEVACEYGFHQETLHTAVSLLDRFLSASKALSRSNLQLVSVACMLIASKNEEERYPSVQDFTSISDNCFRVEDLLRMEGVVLQTMDFRINAPTAYTFLCLLKQHVGLTPRVAALAVYLLELGLLKDGLLGCPGALKAASAVLSILGVEYEDLCECCMDMVALHQEAFHACDTPNVIAPSMAIKDKFADRAWHTVSRVAPLERICLPRPQS</sequence>